<organism evidence="2 3">
    <name type="scientific">Puniceicoccus vermicola</name>
    <dbReference type="NCBI Taxonomy" id="388746"/>
    <lineage>
        <taxon>Bacteria</taxon>
        <taxon>Pseudomonadati</taxon>
        <taxon>Verrucomicrobiota</taxon>
        <taxon>Opitutia</taxon>
        <taxon>Puniceicoccales</taxon>
        <taxon>Puniceicoccaceae</taxon>
        <taxon>Puniceicoccus</taxon>
    </lineage>
</organism>
<feature type="domain" description="Transposase IS200-like" evidence="1">
    <location>
        <begin position="19"/>
        <end position="180"/>
    </location>
</feature>
<dbReference type="Gene3D" id="3.30.70.1290">
    <property type="entry name" value="Transposase IS200-like"/>
    <property type="match status" value="1"/>
</dbReference>
<dbReference type="GO" id="GO:0004803">
    <property type="term" value="F:transposase activity"/>
    <property type="evidence" value="ECO:0007669"/>
    <property type="project" value="InterPro"/>
</dbReference>
<name>A0A7X1AYV9_9BACT</name>
<reference evidence="2 3" key="1">
    <citation type="submission" date="2020-07" db="EMBL/GenBank/DDBJ databases">
        <authorList>
            <person name="Feng X."/>
        </authorList>
    </citation>
    <scope>NUCLEOTIDE SEQUENCE [LARGE SCALE GENOMIC DNA]</scope>
    <source>
        <strain evidence="2 3">JCM14086</strain>
    </source>
</reference>
<dbReference type="InterPro" id="IPR002686">
    <property type="entry name" value="Transposase_17"/>
</dbReference>
<dbReference type="RefSeq" id="WP_185693157.1">
    <property type="nucleotide sequence ID" value="NZ_JACHVA010000092.1"/>
</dbReference>
<dbReference type="EMBL" id="JACHVA010000092">
    <property type="protein sequence ID" value="MBC2602474.1"/>
    <property type="molecule type" value="Genomic_DNA"/>
</dbReference>
<dbReference type="Pfam" id="PF01797">
    <property type="entry name" value="Y1_Tnp"/>
    <property type="match status" value="1"/>
</dbReference>
<dbReference type="GO" id="GO:0006313">
    <property type="term" value="P:DNA transposition"/>
    <property type="evidence" value="ECO:0007669"/>
    <property type="project" value="InterPro"/>
</dbReference>
<dbReference type="SMART" id="SM01321">
    <property type="entry name" value="Y1_Tnp"/>
    <property type="match status" value="1"/>
</dbReference>
<keyword evidence="3" id="KW-1185">Reference proteome</keyword>
<sequence>MYQLKTKRFWRGQLPHWEVESGVYFFTIRCANTLPQSILIRLEEINSNISGIEPSSENFLQWQRIYFRTIEKYNDSGSGFCPFKTPECAKAIVTELRELSKRGWTVSEYVVMPNHLHLLVETHCGSAAMSQVWTQWKGRTAFHLNQILQRKGAFWQREFFDRVSRSESETERMVRYIRENPVKAGLPKMWLEDPWAGNLKDWDC</sequence>
<dbReference type="InterPro" id="IPR052715">
    <property type="entry name" value="RAYT_transposase"/>
</dbReference>
<dbReference type="AlphaFoldDB" id="A0A7X1AYV9"/>
<dbReference type="GO" id="GO:0043565">
    <property type="term" value="F:sequence-specific DNA binding"/>
    <property type="evidence" value="ECO:0007669"/>
    <property type="project" value="TreeGrafter"/>
</dbReference>
<evidence type="ECO:0000259" key="1">
    <source>
        <dbReference type="SMART" id="SM01321"/>
    </source>
</evidence>
<proteinExistence type="predicted"/>
<protein>
    <submittedName>
        <fullName evidence="2">Transposase</fullName>
    </submittedName>
</protein>
<comment type="caution">
    <text evidence="2">The sequence shown here is derived from an EMBL/GenBank/DDBJ whole genome shotgun (WGS) entry which is preliminary data.</text>
</comment>
<dbReference type="SUPFAM" id="SSF143422">
    <property type="entry name" value="Transposase IS200-like"/>
    <property type="match status" value="1"/>
</dbReference>
<evidence type="ECO:0000313" key="3">
    <source>
        <dbReference type="Proteomes" id="UP000525652"/>
    </source>
</evidence>
<dbReference type="Proteomes" id="UP000525652">
    <property type="component" value="Unassembled WGS sequence"/>
</dbReference>
<evidence type="ECO:0000313" key="2">
    <source>
        <dbReference type="EMBL" id="MBC2602474.1"/>
    </source>
</evidence>
<dbReference type="InterPro" id="IPR036515">
    <property type="entry name" value="Transposase_17_sf"/>
</dbReference>
<accession>A0A7X1AYV9</accession>
<dbReference type="PANTHER" id="PTHR36966:SF1">
    <property type="entry name" value="REP-ASSOCIATED TYROSINE TRANSPOSASE"/>
    <property type="match status" value="1"/>
</dbReference>
<dbReference type="PANTHER" id="PTHR36966">
    <property type="entry name" value="REP-ASSOCIATED TYROSINE TRANSPOSASE"/>
    <property type="match status" value="1"/>
</dbReference>
<gene>
    <name evidence="2" type="ORF">H5P30_11860</name>
</gene>
<dbReference type="NCBIfam" id="NF047646">
    <property type="entry name" value="REP_Tyr_transpos"/>
    <property type="match status" value="1"/>
</dbReference>